<dbReference type="PROSITE" id="PS50893">
    <property type="entry name" value="ABC_TRANSPORTER_2"/>
    <property type="match status" value="1"/>
</dbReference>
<organism evidence="5 6">
    <name type="scientific">Capnocytophaga haemolytica</name>
    <dbReference type="NCBI Taxonomy" id="45243"/>
    <lineage>
        <taxon>Bacteria</taxon>
        <taxon>Pseudomonadati</taxon>
        <taxon>Bacteroidota</taxon>
        <taxon>Flavobacteriia</taxon>
        <taxon>Flavobacteriales</taxon>
        <taxon>Flavobacteriaceae</taxon>
        <taxon>Capnocytophaga</taxon>
    </lineage>
</organism>
<evidence type="ECO:0000256" key="3">
    <source>
        <dbReference type="ARBA" id="ARBA00022840"/>
    </source>
</evidence>
<keyword evidence="3 5" id="KW-0067">ATP-binding</keyword>
<dbReference type="InterPro" id="IPR050093">
    <property type="entry name" value="ABC_SmlMolc_Importer"/>
</dbReference>
<dbReference type="PANTHER" id="PTHR42781:SF4">
    <property type="entry name" value="SPERMIDINE_PUTRESCINE IMPORT ATP-BINDING PROTEIN POTA"/>
    <property type="match status" value="1"/>
</dbReference>
<dbReference type="Gene3D" id="3.40.50.300">
    <property type="entry name" value="P-loop containing nucleotide triphosphate hydrolases"/>
    <property type="match status" value="1"/>
</dbReference>
<proteinExistence type="predicted"/>
<sequence length="204" mass="22933">MIYIRLKQAVQSAEGKKTISVDTTLALNTITGVFGASGQGKTTLFKVVAGLLYPDEGLVIYNDKTFVDTTKRINLPPQQRHVALMFQSYALFPNMTAEENLFFAQKTKDSKAVDYLLDYLEMSALRNRKPHQLSGGQQQRIAFARALLQPSDILLLDEPFSAVDTPMRQKMMQLLTEAQQRTTILIISHNREELTPILTKAISI</sequence>
<dbReference type="Pfam" id="PF00005">
    <property type="entry name" value="ABC_tran"/>
    <property type="match status" value="1"/>
</dbReference>
<reference evidence="5 6" key="1">
    <citation type="submission" date="2017-06" db="EMBL/GenBank/DDBJ databases">
        <authorList>
            <consortium name="Pathogen Informatics"/>
        </authorList>
    </citation>
    <scope>NUCLEOTIDE SEQUENCE [LARGE SCALE GENOMIC DNA]</scope>
    <source>
        <strain evidence="5 6">NCTC12947</strain>
    </source>
</reference>
<dbReference type="GO" id="GO:0005524">
    <property type="term" value="F:ATP binding"/>
    <property type="evidence" value="ECO:0007669"/>
    <property type="project" value="UniProtKB-KW"/>
</dbReference>
<dbReference type="InterPro" id="IPR003439">
    <property type="entry name" value="ABC_transporter-like_ATP-bd"/>
</dbReference>
<dbReference type="SUPFAM" id="SSF52540">
    <property type="entry name" value="P-loop containing nucleoside triphosphate hydrolases"/>
    <property type="match status" value="1"/>
</dbReference>
<evidence type="ECO:0000313" key="6">
    <source>
        <dbReference type="Proteomes" id="UP000215539"/>
    </source>
</evidence>
<dbReference type="EMBL" id="LT906449">
    <property type="protein sequence ID" value="SNV07482.1"/>
    <property type="molecule type" value="Genomic_DNA"/>
</dbReference>
<keyword evidence="1" id="KW-0813">Transport</keyword>
<keyword evidence="5" id="KW-0378">Hydrolase</keyword>
<dbReference type="InterPro" id="IPR027417">
    <property type="entry name" value="P-loop_NTPase"/>
</dbReference>
<protein>
    <submittedName>
        <fullName evidence="5">Spermidine/putrescine import ATP-binding protein PotA</fullName>
        <ecNumber evidence="5">3.6.3.31</ecNumber>
    </submittedName>
</protein>
<dbReference type="GO" id="GO:0016887">
    <property type="term" value="F:ATP hydrolysis activity"/>
    <property type="evidence" value="ECO:0007669"/>
    <property type="project" value="InterPro"/>
</dbReference>
<accession>A0AAX2GXM1</accession>
<evidence type="ECO:0000259" key="4">
    <source>
        <dbReference type="PROSITE" id="PS50893"/>
    </source>
</evidence>
<dbReference type="PROSITE" id="PS00211">
    <property type="entry name" value="ABC_TRANSPORTER_1"/>
    <property type="match status" value="1"/>
</dbReference>
<dbReference type="AlphaFoldDB" id="A0AAX2GXM1"/>
<gene>
    <name evidence="5" type="primary">potA</name>
    <name evidence="5" type="ORF">SAMEA44541418_00898</name>
</gene>
<dbReference type="EC" id="3.6.3.31" evidence="5"/>
<evidence type="ECO:0000256" key="1">
    <source>
        <dbReference type="ARBA" id="ARBA00022448"/>
    </source>
</evidence>
<keyword evidence="2" id="KW-0547">Nucleotide-binding</keyword>
<feature type="domain" description="ABC transporter" evidence="4">
    <location>
        <begin position="1"/>
        <end position="204"/>
    </location>
</feature>
<name>A0AAX2GXM1_9FLAO</name>
<dbReference type="RefSeq" id="WP_074860782.1">
    <property type="nucleotide sequence ID" value="NZ_CP014227.1"/>
</dbReference>
<evidence type="ECO:0000313" key="5">
    <source>
        <dbReference type="EMBL" id="SNV07482.1"/>
    </source>
</evidence>
<dbReference type="SMART" id="SM00382">
    <property type="entry name" value="AAA"/>
    <property type="match status" value="1"/>
</dbReference>
<dbReference type="InterPro" id="IPR017871">
    <property type="entry name" value="ABC_transporter-like_CS"/>
</dbReference>
<dbReference type="Proteomes" id="UP000215539">
    <property type="component" value="Chromosome 1"/>
</dbReference>
<dbReference type="InterPro" id="IPR003593">
    <property type="entry name" value="AAA+_ATPase"/>
</dbReference>
<dbReference type="PANTHER" id="PTHR42781">
    <property type="entry name" value="SPERMIDINE/PUTRESCINE IMPORT ATP-BINDING PROTEIN POTA"/>
    <property type="match status" value="1"/>
</dbReference>
<evidence type="ECO:0000256" key="2">
    <source>
        <dbReference type="ARBA" id="ARBA00022741"/>
    </source>
</evidence>